<dbReference type="PaxDb" id="35128-Thaps7838"/>
<dbReference type="AlphaFoldDB" id="B8C7N5"/>
<dbReference type="eggNOG" id="ENOG502SU1R">
    <property type="taxonomic scope" value="Eukaryota"/>
</dbReference>
<evidence type="ECO:0000313" key="2">
    <source>
        <dbReference type="EMBL" id="EED90348.1"/>
    </source>
</evidence>
<feature type="region of interest" description="Disordered" evidence="1">
    <location>
        <begin position="31"/>
        <end position="51"/>
    </location>
</feature>
<dbReference type="HOGENOM" id="CLU_941619_0_0_1"/>
<accession>B8C7N5</accession>
<proteinExistence type="predicted"/>
<dbReference type="RefSeq" id="XP_002292373.1">
    <property type="nucleotide sequence ID" value="XM_002292337.1"/>
</dbReference>
<protein>
    <recommendedName>
        <fullName evidence="4">Protein Abitram</fullName>
    </recommendedName>
</protein>
<dbReference type="PANTHER" id="PTHR13651">
    <property type="entry name" value="PROTEIN ABITRAM"/>
    <property type="match status" value="1"/>
</dbReference>
<keyword evidence="3" id="KW-1185">Reference proteome</keyword>
<evidence type="ECO:0008006" key="4">
    <source>
        <dbReference type="Google" id="ProtNLM"/>
    </source>
</evidence>
<dbReference type="PANTHER" id="PTHR13651:SF0">
    <property type="entry name" value="PROTEIN ABITRAM"/>
    <property type="match status" value="1"/>
</dbReference>
<organism evidence="2 3">
    <name type="scientific">Thalassiosira pseudonana</name>
    <name type="common">Marine diatom</name>
    <name type="synonym">Cyclotella nana</name>
    <dbReference type="NCBI Taxonomy" id="35128"/>
    <lineage>
        <taxon>Eukaryota</taxon>
        <taxon>Sar</taxon>
        <taxon>Stramenopiles</taxon>
        <taxon>Ochrophyta</taxon>
        <taxon>Bacillariophyta</taxon>
        <taxon>Coscinodiscophyceae</taxon>
        <taxon>Thalassiosirophycidae</taxon>
        <taxon>Thalassiosirales</taxon>
        <taxon>Thalassiosiraceae</taxon>
        <taxon>Thalassiosira</taxon>
    </lineage>
</organism>
<dbReference type="EMBL" id="CM000645">
    <property type="protein sequence ID" value="EED90348.1"/>
    <property type="molecule type" value="Genomic_DNA"/>
</dbReference>
<dbReference type="InParanoid" id="B8C7N5"/>
<dbReference type="InterPro" id="IPR039169">
    <property type="entry name" value="Abitram"/>
</dbReference>
<name>B8C7N5_THAPS</name>
<sequence>MDEDEPIDIDLSQNDTSTTTALSVHAPLIMTHQSGKRNSKDKRGINNNKRQRQYHHNEIYSNIVYQERLSSGRPGSPHRYFDDSYDVYFDTERDGIDGFDANGTSAVNENNNGGYKTASTGNQVVHRHLNGLCIITAGSVLENCTPATTSNNEQTTNSIASVSYFVKVGKDAQSARGKLRAKNKKKKGNSSKNGDTIIEGENREHDGNVSPTDPLCEVTFVDGRTVLLKCCVSGTVIEVNRRLKCSSSLSEDAELSAEKGGDEGGPGDPSLLLSDPLLDGYIAVVLPTGNFPPRTK</sequence>
<dbReference type="Proteomes" id="UP000001449">
    <property type="component" value="Chromosome 9"/>
</dbReference>
<reference evidence="2 3" key="2">
    <citation type="journal article" date="2008" name="Nature">
        <title>The Phaeodactylum genome reveals the evolutionary history of diatom genomes.</title>
        <authorList>
            <person name="Bowler C."/>
            <person name="Allen A.E."/>
            <person name="Badger J.H."/>
            <person name="Grimwood J."/>
            <person name="Jabbari K."/>
            <person name="Kuo A."/>
            <person name="Maheswari U."/>
            <person name="Martens C."/>
            <person name="Maumus F."/>
            <person name="Otillar R.P."/>
            <person name="Rayko E."/>
            <person name="Salamov A."/>
            <person name="Vandepoele K."/>
            <person name="Beszteri B."/>
            <person name="Gruber A."/>
            <person name="Heijde M."/>
            <person name="Katinka M."/>
            <person name="Mock T."/>
            <person name="Valentin K."/>
            <person name="Verret F."/>
            <person name="Berges J.A."/>
            <person name="Brownlee C."/>
            <person name="Cadoret J.P."/>
            <person name="Chiovitti A."/>
            <person name="Choi C.J."/>
            <person name="Coesel S."/>
            <person name="De Martino A."/>
            <person name="Detter J.C."/>
            <person name="Durkin C."/>
            <person name="Falciatore A."/>
            <person name="Fournet J."/>
            <person name="Haruta M."/>
            <person name="Huysman M.J."/>
            <person name="Jenkins B.D."/>
            <person name="Jiroutova K."/>
            <person name="Jorgensen R.E."/>
            <person name="Joubert Y."/>
            <person name="Kaplan A."/>
            <person name="Kroger N."/>
            <person name="Kroth P.G."/>
            <person name="La Roche J."/>
            <person name="Lindquist E."/>
            <person name="Lommer M."/>
            <person name="Martin-Jezequel V."/>
            <person name="Lopez P.J."/>
            <person name="Lucas S."/>
            <person name="Mangogna M."/>
            <person name="McGinnis K."/>
            <person name="Medlin L.K."/>
            <person name="Montsant A."/>
            <person name="Oudot-Le Secq M.P."/>
            <person name="Napoli C."/>
            <person name="Obornik M."/>
            <person name="Parker M.S."/>
            <person name="Petit J.L."/>
            <person name="Porcel B.M."/>
            <person name="Poulsen N."/>
            <person name="Robison M."/>
            <person name="Rychlewski L."/>
            <person name="Rynearson T.A."/>
            <person name="Schmutz J."/>
            <person name="Shapiro H."/>
            <person name="Siaut M."/>
            <person name="Stanley M."/>
            <person name="Sussman M.R."/>
            <person name="Taylor A.R."/>
            <person name="Vardi A."/>
            <person name="von Dassow P."/>
            <person name="Vyverman W."/>
            <person name="Willis A."/>
            <person name="Wyrwicz L.S."/>
            <person name="Rokhsar D.S."/>
            <person name="Weissenbach J."/>
            <person name="Armbrust E.V."/>
            <person name="Green B.R."/>
            <person name="Van de Peer Y."/>
            <person name="Grigoriev I.V."/>
        </authorList>
    </citation>
    <scope>NUCLEOTIDE SEQUENCE [LARGE SCALE GENOMIC DNA]</scope>
    <source>
        <strain evidence="2 3">CCMP1335</strain>
    </source>
</reference>
<reference evidence="2 3" key="1">
    <citation type="journal article" date="2004" name="Science">
        <title>The genome of the diatom Thalassiosira pseudonana: ecology, evolution, and metabolism.</title>
        <authorList>
            <person name="Armbrust E.V."/>
            <person name="Berges J.A."/>
            <person name="Bowler C."/>
            <person name="Green B.R."/>
            <person name="Martinez D."/>
            <person name="Putnam N.H."/>
            <person name="Zhou S."/>
            <person name="Allen A.E."/>
            <person name="Apt K.E."/>
            <person name="Bechner M."/>
            <person name="Brzezinski M.A."/>
            <person name="Chaal B.K."/>
            <person name="Chiovitti A."/>
            <person name="Davis A.K."/>
            <person name="Demarest M.S."/>
            <person name="Detter J.C."/>
            <person name="Glavina T."/>
            <person name="Goodstein D."/>
            <person name="Hadi M.Z."/>
            <person name="Hellsten U."/>
            <person name="Hildebrand M."/>
            <person name="Jenkins B.D."/>
            <person name="Jurka J."/>
            <person name="Kapitonov V.V."/>
            <person name="Kroger N."/>
            <person name="Lau W.W."/>
            <person name="Lane T.W."/>
            <person name="Larimer F.W."/>
            <person name="Lippmeier J.C."/>
            <person name="Lucas S."/>
            <person name="Medina M."/>
            <person name="Montsant A."/>
            <person name="Obornik M."/>
            <person name="Parker M.S."/>
            <person name="Palenik B."/>
            <person name="Pazour G.J."/>
            <person name="Richardson P.M."/>
            <person name="Rynearson T.A."/>
            <person name="Saito M.A."/>
            <person name="Schwartz D.C."/>
            <person name="Thamatrakoln K."/>
            <person name="Valentin K."/>
            <person name="Vardi A."/>
            <person name="Wilkerson F.P."/>
            <person name="Rokhsar D.S."/>
        </authorList>
    </citation>
    <scope>NUCLEOTIDE SEQUENCE [LARGE SCALE GENOMIC DNA]</scope>
    <source>
        <strain evidence="2 3">CCMP1335</strain>
    </source>
</reference>
<dbReference type="GeneID" id="7444975"/>
<dbReference type="OMA" id="HAPLIMT"/>
<evidence type="ECO:0000313" key="3">
    <source>
        <dbReference type="Proteomes" id="UP000001449"/>
    </source>
</evidence>
<feature type="region of interest" description="Disordered" evidence="1">
    <location>
        <begin position="175"/>
        <end position="214"/>
    </location>
</feature>
<gene>
    <name evidence="2" type="ORF">THAPSDRAFT_7838</name>
</gene>
<evidence type="ECO:0000256" key="1">
    <source>
        <dbReference type="SAM" id="MobiDB-lite"/>
    </source>
</evidence>
<dbReference type="GO" id="GO:0005634">
    <property type="term" value="C:nucleus"/>
    <property type="evidence" value="ECO:0000318"/>
    <property type="project" value="GO_Central"/>
</dbReference>
<feature type="compositionally biased region" description="Basic residues" evidence="1">
    <location>
        <begin position="177"/>
        <end position="189"/>
    </location>
</feature>
<dbReference type="KEGG" id="tps:THAPSDRAFT_7838"/>